<dbReference type="Gene3D" id="1.10.390.10">
    <property type="entry name" value="Neutral Protease Domain 2"/>
    <property type="match status" value="1"/>
</dbReference>
<reference evidence="2" key="1">
    <citation type="submission" date="2014-10" db="EMBL/GenBank/DDBJ databases">
        <title>Massilia sp. genome.</title>
        <authorList>
            <person name="Xu B."/>
            <person name="Dai L."/>
            <person name="Huang Z."/>
        </authorList>
    </citation>
    <scope>NUCLEOTIDE SEQUENCE [LARGE SCALE GENOMIC DNA]</scope>
    <source>
        <strain evidence="2">CFS-1</strain>
    </source>
</reference>
<evidence type="ECO:0000313" key="2">
    <source>
        <dbReference type="EMBL" id="RNF29193.1"/>
    </source>
</evidence>
<accession>A0A422QGW3</accession>
<gene>
    <name evidence="2" type="ORF">NM04_19205</name>
</gene>
<dbReference type="EMBL" id="JSAB01000227">
    <property type="protein sequence ID" value="RNF29193.1"/>
    <property type="molecule type" value="Genomic_DNA"/>
</dbReference>
<comment type="caution">
    <text evidence="2">The sequence shown here is derived from an EMBL/GenBank/DDBJ whole genome shotgun (WGS) entry which is preliminary data.</text>
</comment>
<organism evidence="2 3">
    <name type="scientific">Massilia aurea</name>
    <dbReference type="NCBI Taxonomy" id="373040"/>
    <lineage>
        <taxon>Bacteria</taxon>
        <taxon>Pseudomonadati</taxon>
        <taxon>Pseudomonadota</taxon>
        <taxon>Betaproteobacteria</taxon>
        <taxon>Burkholderiales</taxon>
        <taxon>Oxalobacteraceae</taxon>
        <taxon>Telluria group</taxon>
        <taxon>Massilia</taxon>
    </lineage>
</organism>
<feature type="non-terminal residue" evidence="2">
    <location>
        <position position="1"/>
    </location>
</feature>
<keyword evidence="3" id="KW-1185">Reference proteome</keyword>
<feature type="compositionally biased region" description="Basic and acidic residues" evidence="1">
    <location>
        <begin position="285"/>
        <end position="297"/>
    </location>
</feature>
<dbReference type="SUPFAM" id="SSF55486">
    <property type="entry name" value="Metalloproteases ('zincins'), catalytic domain"/>
    <property type="match status" value="1"/>
</dbReference>
<dbReference type="Proteomes" id="UP000283254">
    <property type="component" value="Unassembled WGS sequence"/>
</dbReference>
<proteinExistence type="predicted"/>
<dbReference type="OrthoDB" id="100605at2"/>
<name>A0A422QGW3_9BURK</name>
<sequence length="306" mass="34485">LRELRIAEYPRTVRNTQSFPGLIPLSESAAFIARVDPGSPKDLDYPFYVSARETARQWWGQQLVGADTRGATVLTESLAEYTALMVMRRTYGADKMRRFLRHDQEAYLIGRAQEQEKELPLAHNENQRYIHQRKGGLALYLLQDMLGEDVVNGVLRGLLRQYAYRGAPYPTASSLVDGLRAVTPKDKAYLIDDLFESIVFYENRAASAVARRRPDGKVEVTIDAHAGKLSMTDGGEERPMPLNDYIEFGVDDRNGNPLVRERRLVTQAVQQLTLVVDGVPGRAGIDPDNKLIDRKPNDNMLPVDNQ</sequence>
<feature type="region of interest" description="Disordered" evidence="1">
    <location>
        <begin position="285"/>
        <end position="306"/>
    </location>
</feature>
<evidence type="ECO:0000313" key="3">
    <source>
        <dbReference type="Proteomes" id="UP000283254"/>
    </source>
</evidence>
<evidence type="ECO:0000256" key="1">
    <source>
        <dbReference type="SAM" id="MobiDB-lite"/>
    </source>
</evidence>
<dbReference type="InterPro" id="IPR027268">
    <property type="entry name" value="Peptidase_M4/M1_CTD_sf"/>
</dbReference>
<protein>
    <submittedName>
        <fullName evidence="2">Membrane protein</fullName>
    </submittedName>
</protein>
<dbReference type="AlphaFoldDB" id="A0A422QGW3"/>